<dbReference type="GO" id="GO:0051082">
    <property type="term" value="F:unfolded protein binding"/>
    <property type="evidence" value="ECO:0007669"/>
    <property type="project" value="InterPro"/>
</dbReference>
<dbReference type="AlphaFoldDB" id="A0A1J5S528"/>
<dbReference type="EMBL" id="MLJW01000068">
    <property type="protein sequence ID" value="OIR03194.1"/>
    <property type="molecule type" value="Genomic_DNA"/>
</dbReference>
<comment type="caution">
    <text evidence="3">The sequence shown here is derived from an EMBL/GenBank/DDBJ whole genome shotgun (WGS) entry which is preliminary data.</text>
</comment>
<gene>
    <name evidence="3" type="primary">skp_3</name>
    <name evidence="3" type="ORF">GALL_147140</name>
</gene>
<sequence>MKTLFCVGLMLLATITQASAGDFRIGVVDTERILRESDQAVRAEKKIEREFSARDQEIKKLIQQSKDLQASLEKDGTNMSEPVRRVKERELANMNLTLQTLQREFREDLNLRKNEELAAVLAQADKAIRAIAESEQYDVILQEAVYRNPKVDITDKVLKYLSKEAPDKSDKSDK</sequence>
<protein>
    <submittedName>
        <fullName evidence="3">Chaperone protein Skp</fullName>
    </submittedName>
</protein>
<dbReference type="GO" id="GO:0050821">
    <property type="term" value="P:protein stabilization"/>
    <property type="evidence" value="ECO:0007669"/>
    <property type="project" value="TreeGrafter"/>
</dbReference>
<dbReference type="Gene3D" id="3.30.910.20">
    <property type="entry name" value="Skp domain"/>
    <property type="match status" value="1"/>
</dbReference>
<accession>A0A1J5S528</accession>
<comment type="similarity">
    <text evidence="1">Belongs to the Skp family.</text>
</comment>
<dbReference type="InterPro" id="IPR024930">
    <property type="entry name" value="Skp_dom_sf"/>
</dbReference>
<keyword evidence="2" id="KW-0732">Signal</keyword>
<reference evidence="3" key="1">
    <citation type="submission" date="2016-10" db="EMBL/GenBank/DDBJ databases">
        <title>Sequence of Gallionella enrichment culture.</title>
        <authorList>
            <person name="Poehlein A."/>
            <person name="Muehling M."/>
            <person name="Daniel R."/>
        </authorList>
    </citation>
    <scope>NUCLEOTIDE SEQUENCE</scope>
</reference>
<dbReference type="PIRSF" id="PIRSF002094">
    <property type="entry name" value="OMP26_Skp"/>
    <property type="match status" value="1"/>
</dbReference>
<dbReference type="SUPFAM" id="SSF111384">
    <property type="entry name" value="OmpH-like"/>
    <property type="match status" value="1"/>
</dbReference>
<evidence type="ECO:0000256" key="1">
    <source>
        <dbReference type="ARBA" id="ARBA00009091"/>
    </source>
</evidence>
<evidence type="ECO:0000256" key="2">
    <source>
        <dbReference type="ARBA" id="ARBA00022729"/>
    </source>
</evidence>
<name>A0A1J5S528_9ZZZZ</name>
<proteinExistence type="inferred from homology"/>
<dbReference type="GO" id="GO:0005829">
    <property type="term" value="C:cytosol"/>
    <property type="evidence" value="ECO:0007669"/>
    <property type="project" value="TreeGrafter"/>
</dbReference>
<dbReference type="InterPro" id="IPR005632">
    <property type="entry name" value="Chaperone_Skp"/>
</dbReference>
<dbReference type="PANTHER" id="PTHR35089:SF1">
    <property type="entry name" value="CHAPERONE PROTEIN SKP"/>
    <property type="match status" value="1"/>
</dbReference>
<evidence type="ECO:0000313" key="3">
    <source>
        <dbReference type="EMBL" id="OIR03194.1"/>
    </source>
</evidence>
<organism evidence="3">
    <name type="scientific">mine drainage metagenome</name>
    <dbReference type="NCBI Taxonomy" id="410659"/>
    <lineage>
        <taxon>unclassified sequences</taxon>
        <taxon>metagenomes</taxon>
        <taxon>ecological metagenomes</taxon>
    </lineage>
</organism>
<dbReference type="PANTHER" id="PTHR35089">
    <property type="entry name" value="CHAPERONE PROTEIN SKP"/>
    <property type="match status" value="1"/>
</dbReference>
<dbReference type="SMART" id="SM00935">
    <property type="entry name" value="OmpH"/>
    <property type="match status" value="1"/>
</dbReference>
<dbReference type="Pfam" id="PF03938">
    <property type="entry name" value="OmpH"/>
    <property type="match status" value="1"/>
</dbReference>